<dbReference type="AlphaFoldDB" id="A0AAV9HX24"/>
<name>A0AAV9HX24_9PEZI</name>
<dbReference type="Proteomes" id="UP001321749">
    <property type="component" value="Unassembled WGS sequence"/>
</dbReference>
<keyword evidence="3" id="KW-1185">Reference proteome</keyword>
<sequence length="833" mass="93337">MNPHPVAEVMPATVRSLCDRLEDMYWAAVKQEACNMIKFYNEIMAVGCDISGDDAALGSQTFRKLFGVWTGGQAKLFKGYDSCGLFRDVLERSRQRFSSDTPHRCARLVLQSSSLLDLDILHEQAFRLYPSYRRELPNVEEVHGDDSEAASTGNAVLRGVRCSRCGLLIRSPFYYECQSGCKDTGSAKLPSVAISIGASGKRKARPHRSVESSSLSNVRVCPQCCATGIGADGCRQRDHFRRKFHYQPYMEGMTRFQFIISERENNEYLGRGSEAGAQKFIKTALSFADGLKNKIGTIVYPKALSQIWRNYKATVIPAGDLHLAMAFGPLIFESGIPNTRRGVLVSPRPWPTLFNSPTAERAFIEDAVGNPDGRFEDCAVFYKDKYTQERGFYRDYRRINPRSTLGSLKRVYGGAFSGYPESSAEKDTAAIDCLVRVAERCKINPCKGMAIQQKRLQLCADELVGRIREGIGAEVTKYLKRIAQLLMDPDTKMSWSMFGNNCQRMVNRLLGGKDFEYSFPRLPPDFGLQDGAGDDARFRWPRYLISFGNHIEGLGISIDQPNSAFSRFFRSKSTDLDVVEYLEAVQQRAPKSFPDWLSQLILCGNTDMDTNSSLAAASDALWELPRDAISLLQSHLLLPAHKYCTASGQPLTDSQWIENRLRILRLLDIFSSLTGGLGNALLSMFSSTPSLISRITIPKSRIYGGAGADDHILLLKVVHTPCVVYLIRRHKGKLAMLDKQAANWEREVEEEMCKLILKSITSSVRHSLRCLRKLAVQCARVYLSFALPMMDSLAFSPAFAGGIRFHEDSWVTIDVGLFVIAQQILRKTKNVRK</sequence>
<evidence type="ECO:0000313" key="3">
    <source>
        <dbReference type="Proteomes" id="UP001321749"/>
    </source>
</evidence>
<comment type="caution">
    <text evidence="2">The sequence shown here is derived from an EMBL/GenBank/DDBJ whole genome shotgun (WGS) entry which is preliminary data.</text>
</comment>
<proteinExistence type="predicted"/>
<accession>A0AAV9HX24</accession>
<organism evidence="2 3">
    <name type="scientific">Cladorrhinum samala</name>
    <dbReference type="NCBI Taxonomy" id="585594"/>
    <lineage>
        <taxon>Eukaryota</taxon>
        <taxon>Fungi</taxon>
        <taxon>Dikarya</taxon>
        <taxon>Ascomycota</taxon>
        <taxon>Pezizomycotina</taxon>
        <taxon>Sordariomycetes</taxon>
        <taxon>Sordariomycetidae</taxon>
        <taxon>Sordariales</taxon>
        <taxon>Podosporaceae</taxon>
        <taxon>Cladorrhinum</taxon>
    </lineage>
</organism>
<keyword evidence="1" id="KW-0175">Coiled coil</keyword>
<reference evidence="2" key="2">
    <citation type="submission" date="2023-06" db="EMBL/GenBank/DDBJ databases">
        <authorList>
            <consortium name="Lawrence Berkeley National Laboratory"/>
            <person name="Mondo S.J."/>
            <person name="Hensen N."/>
            <person name="Bonometti L."/>
            <person name="Westerberg I."/>
            <person name="Brannstrom I.O."/>
            <person name="Guillou S."/>
            <person name="Cros-Aarteil S."/>
            <person name="Calhoun S."/>
            <person name="Haridas S."/>
            <person name="Kuo A."/>
            <person name="Pangilinan J."/>
            <person name="Riley R."/>
            <person name="Labutti K."/>
            <person name="Andreopoulos B."/>
            <person name="Lipzen A."/>
            <person name="Chen C."/>
            <person name="Yanf M."/>
            <person name="Daum C."/>
            <person name="Ng V."/>
            <person name="Clum A."/>
            <person name="Steindorff A."/>
            <person name="Ohm R."/>
            <person name="Martin F."/>
            <person name="Silar P."/>
            <person name="Natvig D."/>
            <person name="Lalanne C."/>
            <person name="Gautier V."/>
            <person name="Ament-Velasquez S.L."/>
            <person name="Kruys A."/>
            <person name="Hutchinson M.I."/>
            <person name="Powell A.J."/>
            <person name="Barry K."/>
            <person name="Miller A.N."/>
            <person name="Grigoriev I.V."/>
            <person name="Debuchy R."/>
            <person name="Gladieux P."/>
            <person name="Thoren M.H."/>
            <person name="Johannesson H."/>
        </authorList>
    </citation>
    <scope>NUCLEOTIDE SEQUENCE</scope>
    <source>
        <strain evidence="2">PSN324</strain>
    </source>
</reference>
<evidence type="ECO:0000313" key="2">
    <source>
        <dbReference type="EMBL" id="KAK4464047.1"/>
    </source>
</evidence>
<feature type="coiled-coil region" evidence="1">
    <location>
        <begin position="727"/>
        <end position="754"/>
    </location>
</feature>
<dbReference type="EMBL" id="MU864952">
    <property type="protein sequence ID" value="KAK4464047.1"/>
    <property type="molecule type" value="Genomic_DNA"/>
</dbReference>
<evidence type="ECO:0000256" key="1">
    <source>
        <dbReference type="SAM" id="Coils"/>
    </source>
</evidence>
<gene>
    <name evidence="2" type="ORF">QBC42DRAFT_295386</name>
</gene>
<protein>
    <submittedName>
        <fullName evidence="2">Uncharacterized protein</fullName>
    </submittedName>
</protein>
<reference evidence="2" key="1">
    <citation type="journal article" date="2023" name="Mol. Phylogenet. Evol.">
        <title>Genome-scale phylogeny and comparative genomics of the fungal order Sordariales.</title>
        <authorList>
            <person name="Hensen N."/>
            <person name="Bonometti L."/>
            <person name="Westerberg I."/>
            <person name="Brannstrom I.O."/>
            <person name="Guillou S."/>
            <person name="Cros-Aarteil S."/>
            <person name="Calhoun S."/>
            <person name="Haridas S."/>
            <person name="Kuo A."/>
            <person name="Mondo S."/>
            <person name="Pangilinan J."/>
            <person name="Riley R."/>
            <person name="LaButti K."/>
            <person name="Andreopoulos B."/>
            <person name="Lipzen A."/>
            <person name="Chen C."/>
            <person name="Yan M."/>
            <person name="Daum C."/>
            <person name="Ng V."/>
            <person name="Clum A."/>
            <person name="Steindorff A."/>
            <person name="Ohm R.A."/>
            <person name="Martin F."/>
            <person name="Silar P."/>
            <person name="Natvig D.O."/>
            <person name="Lalanne C."/>
            <person name="Gautier V."/>
            <person name="Ament-Velasquez S.L."/>
            <person name="Kruys A."/>
            <person name="Hutchinson M.I."/>
            <person name="Powell A.J."/>
            <person name="Barry K."/>
            <person name="Miller A.N."/>
            <person name="Grigoriev I.V."/>
            <person name="Debuchy R."/>
            <person name="Gladieux P."/>
            <person name="Hiltunen Thoren M."/>
            <person name="Johannesson H."/>
        </authorList>
    </citation>
    <scope>NUCLEOTIDE SEQUENCE</scope>
    <source>
        <strain evidence="2">PSN324</strain>
    </source>
</reference>